<sequence length="1542" mass="175532">MKALNVTVTELGIDVKPIVTNLAFDFNPAGKSNADSDRLWQDVDKNVHMTVSDNFDWANGGYQLDADGDTYFCVKAGTTATIDYKLFGDDAKKLGKNFKFVYKSTNVRDYDGKVMECVNGKIGFRVNAQSSVLSSEQNTITLPFCEDNYMELEFNILPDSEYKEMVMWMDGIPSRIELYSESDSFTQAEPQGITIGSEDCDVWVYRMKSYTMNLTDDEILDNHIADAKNADEIMSRYARNDILDSSGNLDPDLLAEKCPDLRIIKIETPRFTTGKKDKVTVTSFQQIYKNGRPVDNWVSEAGVLSGQGTSSEYYGESSRNLDLNCKKGFKFENGESNSKYAMTENSIPVNYFNIKVNVASSENINNSTLAQEYHRFNPYLRQARKDDPKVRDTMEFHPCVVFIKETDLSNAVEFKDGAWHFYSCGNIGNSKKNHEAFGMNPDNHKEFIVEVSNNTDKQCRFLSDDLSQEGWDGDTSFEMRYENPDCSPEELQAGKDAWQTFLTWVVNVTPENFVKEFDQHCIRDSVLFFYLFTERHTMVDNRAKNTFWHTEDLVHWDLCFDYDNDTAMGNNNEGALTLSYGYEDTDTIGTKSVFNAWDSKIYCYVRDYLKEDLAKMFIKMESKLAWSASRILSEMESEQALKPERLWIMDMRRKYFRPYEDNGTTSYLTMMYGDKKHQRRQFQKYQEKYMSSKYAGTACTSDVITIRGYTPREWTGVKPDGTFHIVPYADTYVVNRFGSNQTSVRAKRGQTYTVKSPIPAMNDTEIYVYNASIIQSIGDIAPFYPGYTDFNQGIKLTDLTIGSGVSGYKNMNMDDFGIGKNILLERLNLQNLPNLKKTIALTECTNLTEFLADGSGITGVILPTGGKIQTAHLPAIASLTAKKLLALNDLKISSYENITTLSIDDCPTIHAKDMIEKSPKLNRLRLTGINWNLEDDSLLKRLIKLSGIDENGYNTDVSVLTGSVHVPVMRQQELEDYKKAWKDLDINYDTIITQYTVKFLNYDGTLLDKQYVDKGSKPVNPITRPDSPIPTPTKPSNVSTVFTFKGWDTEFAPVFSNLEIRATYSESLRTYMVRYLSRGNVLQSSTAPYGSSVFYKGDIPTYTGEETAYKYYLFTGWDKSGFVSGDKDVNAVFDSCEYNEGYFDDKPLSKLRPVEMYALTKLGIEEDVVKLKDSFSFELGHDYSYDDISEKVIISEKKVFTGTEHYDTNISLFDEDRDFTLAIDYTFDGTSPQASVIAQCFQNDGTNGFRIWNNNNPKFSWGTSSTSVASFNKREMVVMRHIKGETGIHVYSANLTGEEPQYIELTKNRSTKTNATLVFGSGKADDGMFENHAKGTVYWSKIWYADLGDEACKNLSMWTHEKLEMEMCGFKRYYLADGTQKRTSMSFIAKHLLSINKTLSTSSENTGGWATAELNKSLNKRLYNAIPIAYKQLVKQARISSSVGNKSTDVSTSNCYIHIPAAYEVDPTMTTEPYIYEGSPIPYFTTNESRTCSYENGDVHSYWLRSPNIEYTTYYYRVEDNGTLSGYYYSYNEDGVRIMFSI</sequence>
<dbReference type="InterPro" id="IPR046240">
    <property type="entry name" value="DUF6273"/>
</dbReference>
<name>C9L784_BLAHA</name>
<comment type="caution">
    <text evidence="2">The sequence shown here is derived from an EMBL/GenBank/DDBJ whole genome shotgun (WGS) entry which is preliminary data.</text>
</comment>
<dbReference type="EMBL" id="ABYU02000012">
    <property type="protein sequence ID" value="EEX22278.1"/>
    <property type="molecule type" value="Genomic_DNA"/>
</dbReference>
<reference evidence="2" key="1">
    <citation type="submission" date="2009-09" db="EMBL/GenBank/DDBJ databases">
        <authorList>
            <person name="Weinstock G."/>
            <person name="Sodergren E."/>
            <person name="Clifton S."/>
            <person name="Fulton L."/>
            <person name="Fulton B."/>
            <person name="Courtney L."/>
            <person name="Fronick C."/>
            <person name="Harrison M."/>
            <person name="Strong C."/>
            <person name="Farmer C."/>
            <person name="Delahaunty K."/>
            <person name="Markovic C."/>
            <person name="Hall O."/>
            <person name="Minx P."/>
            <person name="Tomlinson C."/>
            <person name="Mitreva M."/>
            <person name="Nelson J."/>
            <person name="Hou S."/>
            <person name="Wollam A."/>
            <person name="Pepin K.H."/>
            <person name="Johnson M."/>
            <person name="Bhonagiri V."/>
            <person name="Nash W.E."/>
            <person name="Warren W."/>
            <person name="Chinwalla A."/>
            <person name="Mardis E.R."/>
            <person name="Wilson R.K."/>
        </authorList>
    </citation>
    <scope>NUCLEOTIDE SEQUENCE [LARGE SCALE GENOMIC DNA]</scope>
    <source>
        <strain evidence="2">DSM 20583</strain>
    </source>
</reference>
<proteinExistence type="predicted"/>
<organism evidence="2 3">
    <name type="scientific">Blautia hansenii DSM 20583</name>
    <dbReference type="NCBI Taxonomy" id="537007"/>
    <lineage>
        <taxon>Bacteria</taxon>
        <taxon>Bacillati</taxon>
        <taxon>Bacillota</taxon>
        <taxon>Clostridia</taxon>
        <taxon>Lachnospirales</taxon>
        <taxon>Lachnospiraceae</taxon>
        <taxon>Blautia</taxon>
    </lineage>
</organism>
<dbReference type="Pfam" id="PF19789">
    <property type="entry name" value="DUF6273"/>
    <property type="match status" value="1"/>
</dbReference>
<keyword evidence="3" id="KW-1185">Reference proteome</keyword>
<dbReference type="eggNOG" id="ENOG5033004">
    <property type="taxonomic scope" value="Bacteria"/>
</dbReference>
<dbReference type="HOGENOM" id="CLU_001207_0_0_9"/>
<accession>C9L784</accession>
<evidence type="ECO:0000313" key="2">
    <source>
        <dbReference type="EMBL" id="EEX22278.1"/>
    </source>
</evidence>
<dbReference type="Proteomes" id="UP000003755">
    <property type="component" value="Unassembled WGS sequence"/>
</dbReference>
<feature type="domain" description="DUF6273" evidence="1">
    <location>
        <begin position="1400"/>
        <end position="1542"/>
    </location>
</feature>
<evidence type="ECO:0000259" key="1">
    <source>
        <dbReference type="Pfam" id="PF19789"/>
    </source>
</evidence>
<gene>
    <name evidence="2" type="ORF">BLAHAN_05246</name>
</gene>
<protein>
    <recommendedName>
        <fullName evidence="1">DUF6273 domain-containing protein</fullName>
    </recommendedName>
</protein>
<dbReference type="STRING" id="537007.BLAHAN_05246"/>
<evidence type="ECO:0000313" key="3">
    <source>
        <dbReference type="Proteomes" id="UP000003755"/>
    </source>
</evidence>